<dbReference type="Proteomes" id="UP000183967">
    <property type="component" value="Unassembled WGS sequence"/>
</dbReference>
<evidence type="ECO:0000313" key="2">
    <source>
        <dbReference type="Proteomes" id="UP000183967"/>
    </source>
</evidence>
<accession>A0A1M5V0F8</accession>
<name>A0A1M5V0F8_9FIRM</name>
<dbReference type="AlphaFoldDB" id="A0A1M5V0F8"/>
<protein>
    <submittedName>
        <fullName evidence="1">Uncharacterized protein</fullName>
    </submittedName>
</protein>
<organism evidence="1 2">
    <name type="scientific">Caloranaerobacter azorensis DSM 13643</name>
    <dbReference type="NCBI Taxonomy" id="1121264"/>
    <lineage>
        <taxon>Bacteria</taxon>
        <taxon>Bacillati</taxon>
        <taxon>Bacillota</taxon>
        <taxon>Tissierellia</taxon>
        <taxon>Tissierellales</taxon>
        <taxon>Thermohalobacteraceae</taxon>
        <taxon>Caloranaerobacter</taxon>
    </lineage>
</organism>
<evidence type="ECO:0000313" key="1">
    <source>
        <dbReference type="EMBL" id="SHH68787.1"/>
    </source>
</evidence>
<dbReference type="EMBL" id="FQXO01000046">
    <property type="protein sequence ID" value="SHH68787.1"/>
    <property type="molecule type" value="Genomic_DNA"/>
</dbReference>
<proteinExistence type="predicted"/>
<keyword evidence="2" id="KW-1185">Reference proteome</keyword>
<gene>
    <name evidence="1" type="ORF">SAMN02745135_01676</name>
</gene>
<reference evidence="2" key="1">
    <citation type="submission" date="2016-11" db="EMBL/GenBank/DDBJ databases">
        <authorList>
            <person name="Varghese N."/>
            <person name="Submissions S."/>
        </authorList>
    </citation>
    <scope>NUCLEOTIDE SEQUENCE [LARGE SCALE GENOMIC DNA]</scope>
    <source>
        <strain evidence="2">DSM 13643</strain>
    </source>
</reference>
<dbReference type="RefSeq" id="WP_073196908.1">
    <property type="nucleotide sequence ID" value="NZ_FQXO01000046.1"/>
</dbReference>
<sequence length="78" mass="9097">MFDDTLKNDARLLAINTVKELIVSFNKSLEEAEKIVKQAKMEEYILKHPITLHDSAYDWAVKLLTEIEDIETLEKYLS</sequence>